<evidence type="ECO:0000256" key="3">
    <source>
        <dbReference type="ARBA" id="ARBA00022475"/>
    </source>
</evidence>
<sequence>MMEVGSARRWLDGLGWVVIYALVWALFSEGGGWSLGVPTILLAAGLSVWLGLRPWHPSLRALPGFVGFFLGRMAAGAWDVAVRAVHPRRPLQPAWLDYPIASPSPQVRLVLSALVGLLPGTLASRVEGDQMRVHVLDERQPWKPTVSELEQRLEQLLVRGRSH</sequence>
<evidence type="ECO:0000256" key="4">
    <source>
        <dbReference type="ARBA" id="ARBA00022692"/>
    </source>
</evidence>
<evidence type="ECO:0000313" key="9">
    <source>
        <dbReference type="Proteomes" id="UP000077787"/>
    </source>
</evidence>
<dbReference type="InterPro" id="IPR002758">
    <property type="entry name" value="Cation_antiport_E"/>
</dbReference>
<dbReference type="AlphaFoldDB" id="A0A172WP97"/>
<dbReference type="PANTHER" id="PTHR34584">
    <property type="entry name" value="NA(+)/H(+) ANTIPORTER SUBUNIT E1"/>
    <property type="match status" value="1"/>
</dbReference>
<evidence type="ECO:0000256" key="6">
    <source>
        <dbReference type="ARBA" id="ARBA00023136"/>
    </source>
</evidence>
<dbReference type="GO" id="GO:0005886">
    <property type="term" value="C:plasma membrane"/>
    <property type="evidence" value="ECO:0007669"/>
    <property type="project" value="UniProtKB-SubCell"/>
</dbReference>
<evidence type="ECO:0000256" key="7">
    <source>
        <dbReference type="SAM" id="Phobius"/>
    </source>
</evidence>
<evidence type="ECO:0000256" key="1">
    <source>
        <dbReference type="ARBA" id="ARBA00004651"/>
    </source>
</evidence>
<evidence type="ECO:0000256" key="2">
    <source>
        <dbReference type="ARBA" id="ARBA00006228"/>
    </source>
</evidence>
<keyword evidence="6 7" id="KW-0472">Membrane</keyword>
<dbReference type="GO" id="GO:0008324">
    <property type="term" value="F:monoatomic cation transmembrane transporter activity"/>
    <property type="evidence" value="ECO:0007669"/>
    <property type="project" value="InterPro"/>
</dbReference>
<protein>
    <submittedName>
        <fullName evidence="8">Sodium:proton antiporter</fullName>
    </submittedName>
</protein>
<name>A0A172WP97_STUST</name>
<feature type="transmembrane region" description="Helical" evidence="7">
    <location>
        <begin position="9"/>
        <end position="27"/>
    </location>
</feature>
<evidence type="ECO:0000313" key="8">
    <source>
        <dbReference type="EMBL" id="ANF25321.1"/>
    </source>
</evidence>
<keyword evidence="5 7" id="KW-1133">Transmembrane helix</keyword>
<accession>A0A172WP97</accession>
<gene>
    <name evidence="8" type="ORF">PS273GM_09255</name>
</gene>
<dbReference type="OrthoDB" id="7852837at2"/>
<dbReference type="EMBL" id="CP015641">
    <property type="protein sequence ID" value="ANF25321.1"/>
    <property type="molecule type" value="Genomic_DNA"/>
</dbReference>
<dbReference type="PANTHER" id="PTHR34584:SF1">
    <property type="entry name" value="NA(+)_H(+) ANTIPORTER SUBUNIT E1"/>
    <property type="match status" value="1"/>
</dbReference>
<dbReference type="Pfam" id="PF01899">
    <property type="entry name" value="MNHE"/>
    <property type="match status" value="1"/>
</dbReference>
<evidence type="ECO:0000256" key="5">
    <source>
        <dbReference type="ARBA" id="ARBA00022989"/>
    </source>
</evidence>
<dbReference type="Proteomes" id="UP000077787">
    <property type="component" value="Chromosome"/>
</dbReference>
<organism evidence="8 9">
    <name type="scientific">Stutzerimonas stutzeri</name>
    <name type="common">Pseudomonas stutzeri</name>
    <dbReference type="NCBI Taxonomy" id="316"/>
    <lineage>
        <taxon>Bacteria</taxon>
        <taxon>Pseudomonadati</taxon>
        <taxon>Pseudomonadota</taxon>
        <taxon>Gammaproteobacteria</taxon>
        <taxon>Pseudomonadales</taxon>
        <taxon>Pseudomonadaceae</taxon>
        <taxon>Stutzerimonas</taxon>
    </lineage>
</organism>
<proteinExistence type="inferred from homology"/>
<keyword evidence="3" id="KW-1003">Cell membrane</keyword>
<comment type="subcellular location">
    <subcellularLocation>
        <location evidence="1">Cell membrane</location>
        <topology evidence="1">Multi-pass membrane protein</topology>
    </subcellularLocation>
</comment>
<comment type="similarity">
    <text evidence="2">Belongs to the CPA3 antiporters (TC 2.A.63) subunit E family.</text>
</comment>
<reference evidence="8 9" key="1">
    <citation type="submission" date="2016-05" db="EMBL/GenBank/DDBJ databases">
        <title>Genome sequence of Pseudomonas stutzeri 273 and identification of the exopolysaccharide biosynthesis locus.</title>
        <authorList>
            <person name="Wu S."/>
            <person name="Sun C."/>
        </authorList>
    </citation>
    <scope>NUCLEOTIDE SEQUENCE [LARGE SCALE GENOMIC DNA]</scope>
    <source>
        <strain evidence="8 9">273</strain>
    </source>
</reference>
<dbReference type="RefSeq" id="WP_064481283.1">
    <property type="nucleotide sequence ID" value="NZ_CP015641.1"/>
</dbReference>
<keyword evidence="4 7" id="KW-0812">Transmembrane</keyword>